<dbReference type="InterPro" id="IPR008969">
    <property type="entry name" value="CarboxyPept-like_regulatory"/>
</dbReference>
<organism evidence="10 11">
    <name type="scientific">Bacteroides graminisolvens DSM 19988 = JCM 15093</name>
    <dbReference type="NCBI Taxonomy" id="1121097"/>
    <lineage>
        <taxon>Bacteria</taxon>
        <taxon>Pseudomonadati</taxon>
        <taxon>Bacteroidota</taxon>
        <taxon>Bacteroidia</taxon>
        <taxon>Bacteroidales</taxon>
        <taxon>Bacteroidaceae</taxon>
        <taxon>Bacteroides</taxon>
    </lineage>
</organism>
<dbReference type="EMBL" id="BAJS01000003">
    <property type="protein sequence ID" value="GAK35857.1"/>
    <property type="molecule type" value="Genomic_DNA"/>
</dbReference>
<evidence type="ECO:0000256" key="2">
    <source>
        <dbReference type="ARBA" id="ARBA00022448"/>
    </source>
</evidence>
<dbReference type="NCBIfam" id="TIGR04057">
    <property type="entry name" value="SusC_RagA_signa"/>
    <property type="match status" value="1"/>
</dbReference>
<dbReference type="STRING" id="1121097.GCA_000428125_00645"/>
<dbReference type="PROSITE" id="PS52016">
    <property type="entry name" value="TONB_DEPENDENT_REC_3"/>
    <property type="match status" value="1"/>
</dbReference>
<evidence type="ECO:0000256" key="3">
    <source>
        <dbReference type="ARBA" id="ARBA00022452"/>
    </source>
</evidence>
<dbReference type="InterPro" id="IPR039426">
    <property type="entry name" value="TonB-dep_rcpt-like"/>
</dbReference>
<keyword evidence="5 7" id="KW-0472">Membrane</keyword>
<comment type="similarity">
    <text evidence="7">Belongs to the TonB-dependent receptor family.</text>
</comment>
<dbReference type="Pfam" id="PF13715">
    <property type="entry name" value="CarbopepD_reg_2"/>
    <property type="match status" value="1"/>
</dbReference>
<dbReference type="InterPro" id="IPR036942">
    <property type="entry name" value="Beta-barrel_TonB_sf"/>
</dbReference>
<dbReference type="RefSeq" id="WP_024995910.1">
    <property type="nucleotide sequence ID" value="NZ_ATZI01000001.1"/>
</dbReference>
<dbReference type="Pfam" id="PF07715">
    <property type="entry name" value="Plug"/>
    <property type="match status" value="1"/>
</dbReference>
<name>A0A069D087_9BACE</name>
<evidence type="ECO:0000256" key="6">
    <source>
        <dbReference type="ARBA" id="ARBA00023237"/>
    </source>
</evidence>
<evidence type="ECO:0000256" key="8">
    <source>
        <dbReference type="SAM" id="SignalP"/>
    </source>
</evidence>
<keyword evidence="10" id="KW-0675">Receptor</keyword>
<dbReference type="SUPFAM" id="SSF49464">
    <property type="entry name" value="Carboxypeptidase regulatory domain-like"/>
    <property type="match status" value="1"/>
</dbReference>
<evidence type="ECO:0000256" key="4">
    <source>
        <dbReference type="ARBA" id="ARBA00022692"/>
    </source>
</evidence>
<dbReference type="InterPro" id="IPR012910">
    <property type="entry name" value="Plug_dom"/>
</dbReference>
<evidence type="ECO:0000313" key="11">
    <source>
        <dbReference type="Proteomes" id="UP000027601"/>
    </source>
</evidence>
<accession>A0A069D087</accession>
<dbReference type="InterPro" id="IPR023996">
    <property type="entry name" value="TonB-dep_OMP_SusC/RagA"/>
</dbReference>
<protein>
    <submittedName>
        <fullName evidence="10">TonB-dependent receptor</fullName>
    </submittedName>
</protein>
<evidence type="ECO:0000256" key="1">
    <source>
        <dbReference type="ARBA" id="ARBA00004571"/>
    </source>
</evidence>
<proteinExistence type="inferred from homology"/>
<keyword evidence="8" id="KW-0732">Signal</keyword>
<feature type="signal peptide" evidence="8">
    <location>
        <begin position="1"/>
        <end position="28"/>
    </location>
</feature>
<comment type="caution">
    <text evidence="10">The sequence shown here is derived from an EMBL/GenBank/DDBJ whole genome shotgun (WGS) entry which is preliminary data.</text>
</comment>
<keyword evidence="11" id="KW-1185">Reference proteome</keyword>
<dbReference type="NCBIfam" id="TIGR04056">
    <property type="entry name" value="OMP_RagA_SusC"/>
    <property type="match status" value="1"/>
</dbReference>
<keyword evidence="3 7" id="KW-1134">Transmembrane beta strand</keyword>
<sequence length="1069" mass="116613">MNLNSRKTALIAKICLSFLIGGVPSAFATLPVAVETTQQNGKVTGTVVDQYGESVIGANVLQKGTTNGVITDIDGNFVLNVPRGATLEVSFVGYVTQSVKVTGPTIKIVLVEDSKALEEVVVVGYGVQKKKLVTGATVQVKGEQLAALNTTSALTAMQSMSPGVNITQSSGQPGEGFKVNIRGLGTVGSYAPLYVIDGITGGDINSLNPSDIESIDVLKDAASCAIYGARGANGVILVTTKQGKIGKIQVTYDGYFGWQNSPKMPELLNAKQYMEVQDLIMFNQGGQAIDWEGKLSSGLYNSIMDGSYQGTNWLKLIHNDDAPITNHALNVVGGNDMSKFSLGVSYTSQEGIYGKPVQSDFERTSVRLNSDHVLWKKGDLDVISLSENMTYNYKTKSGIGIGNQYWNDISNVLRANPITPAYNESGDIFAYDDLLASGIFGIIPGAGNPLGDMIYNRGNNTSKSHALNMSATLKIQPIKNLVWRSQFNYKMSSSSYRQYVPKYKINPSVNSQAQSDRTQQSASQGWSYSWENTLNYKFSIDTSHNIDLLAGTSIEKWGMGESMEATNSGGLWSDWDHAWLDNMKDVGTASATGSPWGEGGLASFFGRVNYDYKEKYMFSAIVRHDGSSNFASGNRWGTFPSFSAGWVMTNEEFMKDSSNWLDFLKLRASWGQNGNCNVAGFQYLATVSFDKTAAYAFNNQVNNPQTGGYANKLPNADITWETSEQLNFGFDARLLRSRLGVAFDWYKKTTKDWLVNAPVLGHYGTGAPDINGGDVENTGIELALNWNDKAGKEFTYTVGVNMAYNKNEVTRIANAEGILHGPSNVLSQGTTEMYRAEVGQPIGYFWGYKTAGVFQNTAEIDAWKAAGNATMSSNPVPGDLIFVDLNGDKAITDADKTNIGNPHPDVTAGLNLNFGYKGFDLTIAGYGAFGHQIAKSYRKFGDGQYDNYTTDVYDTWHGEGTSNKLPRLVPGNNYNYLNISDIYMEDADFFRLQNITLGYDFKKLFPRAPFQQARLYVTAQNLFTITGYSGMDPEVGASGDETNYSWGSGIDLGFYPSPRTFLVGVNLKF</sequence>
<dbReference type="AlphaFoldDB" id="A0A069D087"/>
<keyword evidence="6 7" id="KW-0998">Cell outer membrane</keyword>
<dbReference type="Gene3D" id="2.170.130.10">
    <property type="entry name" value="TonB-dependent receptor, plug domain"/>
    <property type="match status" value="1"/>
</dbReference>
<dbReference type="GO" id="GO:0009279">
    <property type="term" value="C:cell outer membrane"/>
    <property type="evidence" value="ECO:0007669"/>
    <property type="project" value="UniProtKB-SubCell"/>
</dbReference>
<feature type="domain" description="TonB-dependent receptor plug" evidence="9">
    <location>
        <begin position="133"/>
        <end position="235"/>
    </location>
</feature>
<dbReference type="Gene3D" id="2.40.170.20">
    <property type="entry name" value="TonB-dependent receptor, beta-barrel domain"/>
    <property type="match status" value="1"/>
</dbReference>
<keyword evidence="4 7" id="KW-0812">Transmembrane</keyword>
<reference evidence="10 11" key="1">
    <citation type="journal article" date="2015" name="Microbes Environ.">
        <title>Distribution and evolution of nitrogen fixation genes in the phylum bacteroidetes.</title>
        <authorList>
            <person name="Inoue J."/>
            <person name="Oshima K."/>
            <person name="Suda W."/>
            <person name="Sakamoto M."/>
            <person name="Iino T."/>
            <person name="Noda S."/>
            <person name="Hongoh Y."/>
            <person name="Hattori M."/>
            <person name="Ohkuma M."/>
        </authorList>
    </citation>
    <scope>NUCLEOTIDE SEQUENCE [LARGE SCALE GENOMIC DNA]</scope>
    <source>
        <strain evidence="10 11">JCM 15093</strain>
    </source>
</reference>
<dbReference type="SUPFAM" id="SSF56935">
    <property type="entry name" value="Porins"/>
    <property type="match status" value="1"/>
</dbReference>
<dbReference type="InterPro" id="IPR023997">
    <property type="entry name" value="TonB-dep_OMP_SusC/RagA_CS"/>
</dbReference>
<dbReference type="eggNOG" id="COG4206">
    <property type="taxonomic scope" value="Bacteria"/>
</dbReference>
<evidence type="ECO:0000256" key="7">
    <source>
        <dbReference type="PROSITE-ProRule" id="PRU01360"/>
    </source>
</evidence>
<evidence type="ECO:0000256" key="5">
    <source>
        <dbReference type="ARBA" id="ARBA00023136"/>
    </source>
</evidence>
<feature type="chain" id="PRO_5001662221" evidence="8">
    <location>
        <begin position="29"/>
        <end position="1069"/>
    </location>
</feature>
<dbReference type="Proteomes" id="UP000027601">
    <property type="component" value="Unassembled WGS sequence"/>
</dbReference>
<evidence type="ECO:0000259" key="9">
    <source>
        <dbReference type="Pfam" id="PF07715"/>
    </source>
</evidence>
<dbReference type="OrthoDB" id="1109428at2"/>
<keyword evidence="2 7" id="KW-0813">Transport</keyword>
<evidence type="ECO:0000313" key="10">
    <source>
        <dbReference type="EMBL" id="GAK35857.1"/>
    </source>
</evidence>
<dbReference type="FunFam" id="2.60.40.1120:FF:000003">
    <property type="entry name" value="Outer membrane protein Omp121"/>
    <property type="match status" value="1"/>
</dbReference>
<dbReference type="Gene3D" id="2.60.40.1120">
    <property type="entry name" value="Carboxypeptidase-like, regulatory domain"/>
    <property type="match status" value="1"/>
</dbReference>
<comment type="subcellular location">
    <subcellularLocation>
        <location evidence="1 7">Cell outer membrane</location>
        <topology evidence="1 7">Multi-pass membrane protein</topology>
    </subcellularLocation>
</comment>
<dbReference type="InterPro" id="IPR037066">
    <property type="entry name" value="Plug_dom_sf"/>
</dbReference>
<gene>
    <name evidence="10" type="ORF">JCM15093_984</name>
</gene>